<evidence type="ECO:0000259" key="1">
    <source>
        <dbReference type="Pfam" id="PF01966"/>
    </source>
</evidence>
<name>A0A8H4KQA3_9HYPO</name>
<reference evidence="2" key="1">
    <citation type="submission" date="2020-01" db="EMBL/GenBank/DDBJ databases">
        <title>Identification and distribution of gene clusters putatively required for synthesis of sphingolipid metabolism inhibitors in phylogenetically diverse species of the filamentous fungus Fusarium.</title>
        <authorList>
            <person name="Kim H.-S."/>
            <person name="Busman M."/>
            <person name="Brown D.W."/>
            <person name="Divon H."/>
            <person name="Uhlig S."/>
            <person name="Proctor R.H."/>
        </authorList>
    </citation>
    <scope>NUCLEOTIDE SEQUENCE</scope>
    <source>
        <strain evidence="2">NRRL 53441</strain>
    </source>
</reference>
<dbReference type="EMBL" id="JAADJG010000119">
    <property type="protein sequence ID" value="KAF4454611.1"/>
    <property type="molecule type" value="Genomic_DNA"/>
</dbReference>
<dbReference type="OrthoDB" id="648861at2759"/>
<accession>A0A8H4KQA3</accession>
<dbReference type="SUPFAM" id="SSF109604">
    <property type="entry name" value="HD-domain/PDEase-like"/>
    <property type="match status" value="1"/>
</dbReference>
<dbReference type="PANTHER" id="PTHR40202:SF1">
    <property type="entry name" value="HD DOMAIN-CONTAINING PROTEIN"/>
    <property type="match status" value="1"/>
</dbReference>
<dbReference type="InterPro" id="IPR052567">
    <property type="entry name" value="OP_Dioxygenase"/>
</dbReference>
<dbReference type="Proteomes" id="UP000605986">
    <property type="component" value="Unassembled WGS sequence"/>
</dbReference>
<gene>
    <name evidence="2" type="ORF">F53441_2907</name>
</gene>
<comment type="caution">
    <text evidence="2">The sequence shown here is derived from an EMBL/GenBank/DDBJ whole genome shotgun (WGS) entry which is preliminary data.</text>
</comment>
<dbReference type="AlphaFoldDB" id="A0A8H4KQA3"/>
<dbReference type="PANTHER" id="PTHR40202">
    <property type="match status" value="1"/>
</dbReference>
<evidence type="ECO:0000313" key="3">
    <source>
        <dbReference type="Proteomes" id="UP000605986"/>
    </source>
</evidence>
<dbReference type="Gene3D" id="1.10.3210.10">
    <property type="entry name" value="Hypothetical protein af1432"/>
    <property type="match status" value="1"/>
</dbReference>
<evidence type="ECO:0000313" key="2">
    <source>
        <dbReference type="EMBL" id="KAF4454611.1"/>
    </source>
</evidence>
<feature type="domain" description="HD" evidence="1">
    <location>
        <begin position="39"/>
        <end position="128"/>
    </location>
</feature>
<keyword evidence="3" id="KW-1185">Reference proteome</keyword>
<dbReference type="InterPro" id="IPR006674">
    <property type="entry name" value="HD_domain"/>
</dbReference>
<proteinExistence type="predicted"/>
<organism evidence="2 3">
    <name type="scientific">Fusarium austroafricanum</name>
    <dbReference type="NCBI Taxonomy" id="2364996"/>
    <lineage>
        <taxon>Eukaryota</taxon>
        <taxon>Fungi</taxon>
        <taxon>Dikarya</taxon>
        <taxon>Ascomycota</taxon>
        <taxon>Pezizomycotina</taxon>
        <taxon>Sordariomycetes</taxon>
        <taxon>Hypocreomycetidae</taxon>
        <taxon>Hypocreales</taxon>
        <taxon>Nectriaceae</taxon>
        <taxon>Fusarium</taxon>
        <taxon>Fusarium concolor species complex</taxon>
    </lineage>
</organism>
<sequence>MAVELPTTPTPVSVTEYIISVLRASENTPYIGEPISQLQHSLQCAAQAASTPEIDEATQVAALLHDIGQYAPAKDLRKLTGGEAKSLGGQPTGTSVGRVGHETMGSQFLLALGFSHKVARLVESHVAAKRYLCAVDKDYMNKLSDASKKSLAYQGGPMSEFEKAKFGSDRWCNEMCQLRKWDDEAKVEGLEVRDLESWRIGHSPPPLSSPSMADNYGLQGPVKDPTAERTNQTPFLYQGSTNIDVTACLAKALGDRNDVSLNQDNHHESGNSPLDLISRDIELTTTIDILTLRTQSPYMSEIFLEAVECPGITPFDRVNWQLAKHHFVELAKSCTAVASCITALSVLYNGQVYALSSSGSLSHYQSARNSINELLSDHDAEFELALVAVFLTCVFELIHYGDITPYLKEPGSLFATRVHAWGQDPSSHSELAIRVVTWLKILHSTTYRGGAMGLISDEVARLFPHYSEPLPNVKPPTSLDSEISNHLYEVLSGPIFTFYFHLQTISGEIARLSLYHRSRTKGTDQQEVVERMASVKSRLLALWDSRCATLRQSPKDLRSQLASKTATMILDLIGICEAAYYAELVDINRQLGDPVSKSADSREALHRIREIVDNDGCDADEDRRHINPAYLRPLFLYAIESMDSDESQWAVDKIAQIQNPIYRGEFFSTFAKALSEAQSGKQPNMWGIFEEDCMKLAKISIKPPTHIHLLNNYLNHPKETITTMHFLTIVTSFAAFTSAAAFGPPKEVGVALMTTNGPDKDNSLPQNAPFGVLTHQAGIKIRKIEVTGVYSTVKGVKRPPIDKVVCQMHKDKYATVPASKEFTAKKPALLGSKAVPLGWVLCRVKA</sequence>
<protein>
    <submittedName>
        <fullName evidence="2">Transcriptional regulatory protein moc3</fullName>
    </submittedName>
</protein>
<dbReference type="Pfam" id="PF01966">
    <property type="entry name" value="HD"/>
    <property type="match status" value="1"/>
</dbReference>